<dbReference type="Pfam" id="PF04134">
    <property type="entry name" value="DCC1-like"/>
    <property type="match status" value="1"/>
</dbReference>
<dbReference type="InterPro" id="IPR052927">
    <property type="entry name" value="DCC_oxidoreductase"/>
</dbReference>
<name>A0ABP8IUS7_9BACT</name>
<reference evidence="2" key="1">
    <citation type="journal article" date="2019" name="Int. J. Syst. Evol. Microbiol.">
        <title>The Global Catalogue of Microorganisms (GCM) 10K type strain sequencing project: providing services to taxonomists for standard genome sequencing and annotation.</title>
        <authorList>
            <consortium name="The Broad Institute Genomics Platform"/>
            <consortium name="The Broad Institute Genome Sequencing Center for Infectious Disease"/>
            <person name="Wu L."/>
            <person name="Ma J."/>
        </authorList>
    </citation>
    <scope>NUCLEOTIDE SEQUENCE [LARGE SCALE GENOMIC DNA]</scope>
    <source>
        <strain evidence="2">JCM 17924</strain>
    </source>
</reference>
<dbReference type="EMBL" id="BAABHA010000002">
    <property type="protein sequence ID" value="GAA4374536.1"/>
    <property type="molecule type" value="Genomic_DNA"/>
</dbReference>
<dbReference type="RefSeq" id="WP_345221272.1">
    <property type="nucleotide sequence ID" value="NZ_BAABHA010000002.1"/>
</dbReference>
<evidence type="ECO:0000313" key="2">
    <source>
        <dbReference type="Proteomes" id="UP001500454"/>
    </source>
</evidence>
<protein>
    <submittedName>
        <fullName evidence="1">Thiol-disulfide oxidoreductase DCC family protein</fullName>
    </submittedName>
</protein>
<dbReference type="PANTHER" id="PTHR33639">
    <property type="entry name" value="THIOL-DISULFIDE OXIDOREDUCTASE DCC"/>
    <property type="match status" value="1"/>
</dbReference>
<organism evidence="1 2">
    <name type="scientific">Hymenobacter koreensis</name>
    <dbReference type="NCBI Taxonomy" id="1084523"/>
    <lineage>
        <taxon>Bacteria</taxon>
        <taxon>Pseudomonadati</taxon>
        <taxon>Bacteroidota</taxon>
        <taxon>Cytophagia</taxon>
        <taxon>Cytophagales</taxon>
        <taxon>Hymenobacteraceae</taxon>
        <taxon>Hymenobacter</taxon>
    </lineage>
</organism>
<gene>
    <name evidence="1" type="ORF">GCM10023186_06030</name>
</gene>
<proteinExistence type="predicted"/>
<evidence type="ECO:0000313" key="1">
    <source>
        <dbReference type="EMBL" id="GAA4374536.1"/>
    </source>
</evidence>
<sequence length="136" mass="15430">MTPVPSIILFDGVCNLCHGLVQFIIERDPTGRFKFASLQSEAGQRLAPSGINPDPANPDSVVLVENGQVYTHSTAILRIMRHLPGLWSWLAAGMVLPRFLRDAAYRFVARNRYRWFGKQESCWMPTPDLKARFLDQ</sequence>
<keyword evidence="2" id="KW-1185">Reference proteome</keyword>
<accession>A0ABP8IUS7</accession>
<comment type="caution">
    <text evidence="1">The sequence shown here is derived from an EMBL/GenBank/DDBJ whole genome shotgun (WGS) entry which is preliminary data.</text>
</comment>
<dbReference type="InterPro" id="IPR007263">
    <property type="entry name" value="DCC1-like"/>
</dbReference>
<dbReference type="Proteomes" id="UP001500454">
    <property type="component" value="Unassembled WGS sequence"/>
</dbReference>
<dbReference type="PANTHER" id="PTHR33639:SF2">
    <property type="entry name" value="DUF393 DOMAIN-CONTAINING PROTEIN"/>
    <property type="match status" value="1"/>
</dbReference>